<reference evidence="2 3" key="1">
    <citation type="submission" date="2019-07" db="EMBL/GenBank/DDBJ databases">
        <authorList>
            <person name="Zhu P."/>
        </authorList>
    </citation>
    <scope>NUCLEOTIDE SEQUENCE [LARGE SCALE GENOMIC DNA]</scope>
    <source>
        <strain evidence="2 3">SSL-25</strain>
    </source>
</reference>
<dbReference type="PROSITE" id="PS51318">
    <property type="entry name" value="TAT"/>
    <property type="match status" value="1"/>
</dbReference>
<organism evidence="2 3">
    <name type="scientific">Streptomyces qinzhouensis</name>
    <dbReference type="NCBI Taxonomy" id="2599401"/>
    <lineage>
        <taxon>Bacteria</taxon>
        <taxon>Bacillati</taxon>
        <taxon>Actinomycetota</taxon>
        <taxon>Actinomycetes</taxon>
        <taxon>Kitasatosporales</taxon>
        <taxon>Streptomycetaceae</taxon>
        <taxon>Streptomyces</taxon>
    </lineage>
</organism>
<evidence type="ECO:0000313" key="3">
    <source>
        <dbReference type="Proteomes" id="UP000320580"/>
    </source>
</evidence>
<dbReference type="OrthoDB" id="3960776at2"/>
<dbReference type="InterPro" id="IPR006311">
    <property type="entry name" value="TAT_signal"/>
</dbReference>
<dbReference type="Proteomes" id="UP000320580">
    <property type="component" value="Chromosome"/>
</dbReference>
<protein>
    <recommendedName>
        <fullName evidence="1">Rhamnogalacturonase A/B/Epimerase-like pectate lyase domain-containing protein</fullName>
    </recommendedName>
</protein>
<dbReference type="InterPro" id="IPR011050">
    <property type="entry name" value="Pectin_lyase_fold/virulence"/>
</dbReference>
<dbReference type="Gene3D" id="2.160.20.10">
    <property type="entry name" value="Single-stranded right-handed beta-helix, Pectin lyase-like"/>
    <property type="match status" value="1"/>
</dbReference>
<evidence type="ECO:0000259" key="1">
    <source>
        <dbReference type="Pfam" id="PF12708"/>
    </source>
</evidence>
<dbReference type="SUPFAM" id="SSF51126">
    <property type="entry name" value="Pectin lyase-like"/>
    <property type="match status" value="1"/>
</dbReference>
<dbReference type="EMBL" id="CP042266">
    <property type="protein sequence ID" value="QDY80474.1"/>
    <property type="molecule type" value="Genomic_DNA"/>
</dbReference>
<feature type="domain" description="Rhamnogalacturonase A/B/Epimerase-like pectate lyase" evidence="1">
    <location>
        <begin position="66"/>
        <end position="121"/>
    </location>
</feature>
<dbReference type="KEGG" id="sqz:FQU76_32615"/>
<proteinExistence type="predicted"/>
<evidence type="ECO:0000313" key="2">
    <source>
        <dbReference type="EMBL" id="QDY80474.1"/>
    </source>
</evidence>
<dbReference type="InterPro" id="IPR012334">
    <property type="entry name" value="Pectin_lyas_fold"/>
</dbReference>
<accession>A0A5B8JJ68</accession>
<gene>
    <name evidence="2" type="ORF">FQU76_32615</name>
</gene>
<dbReference type="Pfam" id="PF12708">
    <property type="entry name" value="Pect-lyase_RHGA_epim"/>
    <property type="match status" value="1"/>
</dbReference>
<dbReference type="RefSeq" id="WP_146483868.1">
    <property type="nucleotide sequence ID" value="NZ_CP042266.1"/>
</dbReference>
<dbReference type="InterPro" id="IPR024535">
    <property type="entry name" value="RHGA/B-epi-like_pectate_lyase"/>
</dbReference>
<sequence length="445" mass="46997">MPQNDRAESRGRDGGLSRRAALFAGTAAAVPAVALGTGPAHAAEQAGTAAVLGGGSGWIDVTQSPYFAKGDDVTDDGPALQAAIDACPQGGTVYLPLGLKGKYKITQPLVISKPNITIRGTHAGRWPYETGAPSCIKPMTGQFTGDVLIHIPDREKGVPGRLPMTEDPDGIRLIDLSFNGVSLPGVGGLLAEGVVRDLRIERCTFWQFYGHAVHAKWHERADGNAYFSKGWRLTEVTCWNIKDTAAGPSHGFYLDRLTDAQLTDCLAGECSTGYYHEAPGDTTYTNCRSVFNRVHGFRLARYSDGIIYNACSTDRNGIDGWHLTAKGPTTRPVLISGCYARRDGRLGDGGANKTAGLRVLGETGATHPPVIVSGFVAVTGKNDRGASGPDRVSPDYGIRIGHAPTVTVSGGFLEGTVAGFLNENAGLTNPVVVLDPSVVSRRAQV</sequence>
<dbReference type="AlphaFoldDB" id="A0A5B8JJ68"/>
<name>A0A5B8JJ68_9ACTN</name>
<keyword evidence="3" id="KW-1185">Reference proteome</keyword>